<dbReference type="EMBL" id="JWJD01000004">
    <property type="protein sequence ID" value="KIH76236.1"/>
    <property type="molecule type" value="Genomic_DNA"/>
</dbReference>
<accession>A0A0C2HGZ4</accession>
<evidence type="ECO:0000313" key="4">
    <source>
        <dbReference type="EMBL" id="KIH76236.1"/>
    </source>
</evidence>
<feature type="domain" description="Response regulatory" evidence="3">
    <location>
        <begin position="4"/>
        <end position="119"/>
    </location>
</feature>
<dbReference type="InterPro" id="IPR001789">
    <property type="entry name" value="Sig_transdc_resp-reg_receiver"/>
</dbReference>
<protein>
    <recommendedName>
        <fullName evidence="3">Response regulatory domain-containing protein</fullName>
    </recommendedName>
</protein>
<keyword evidence="1 2" id="KW-0597">Phosphoprotein</keyword>
<dbReference type="SMART" id="SM00448">
    <property type="entry name" value="REC"/>
    <property type="match status" value="1"/>
</dbReference>
<proteinExistence type="predicted"/>
<organism evidence="4 5">
    <name type="scientific">Geoalkalibacter ferrihydriticus DSM 17813</name>
    <dbReference type="NCBI Taxonomy" id="1121915"/>
    <lineage>
        <taxon>Bacteria</taxon>
        <taxon>Pseudomonadati</taxon>
        <taxon>Thermodesulfobacteriota</taxon>
        <taxon>Desulfuromonadia</taxon>
        <taxon>Desulfuromonadales</taxon>
        <taxon>Geoalkalibacteraceae</taxon>
        <taxon>Geoalkalibacter</taxon>
    </lineage>
</organism>
<dbReference type="RefSeq" id="WP_040099745.1">
    <property type="nucleotide sequence ID" value="NZ_JWJD01000004.1"/>
</dbReference>
<sequence>MKNAVLVVDDEPQVIRAIARALLDEDIEVSGATCAEQAQALLAGGAFKAVISDQQMPGMEGSEFLAWVSLRHPEVVRIMLTGHATLSGIMEAVNRGEIYRFFTKPWSDLELRFALRAAMEKFDLETRVRRLMTVARCQTYRLRQLEAQHPGITRLRRQDGAHDLTMPAAEEIDDLLRELGVER</sequence>
<keyword evidence="5" id="KW-1185">Reference proteome</keyword>
<dbReference type="SUPFAM" id="SSF52172">
    <property type="entry name" value="CheY-like"/>
    <property type="match status" value="1"/>
</dbReference>
<comment type="caution">
    <text evidence="4">The sequence shown here is derived from an EMBL/GenBank/DDBJ whole genome shotgun (WGS) entry which is preliminary data.</text>
</comment>
<dbReference type="Gene3D" id="3.40.50.2300">
    <property type="match status" value="1"/>
</dbReference>
<dbReference type="PANTHER" id="PTHR44591">
    <property type="entry name" value="STRESS RESPONSE REGULATOR PROTEIN 1"/>
    <property type="match status" value="1"/>
</dbReference>
<evidence type="ECO:0000256" key="1">
    <source>
        <dbReference type="ARBA" id="ARBA00022553"/>
    </source>
</evidence>
<dbReference type="PANTHER" id="PTHR44591:SF19">
    <property type="entry name" value="TWO-COMPONENT RESPONSE REGULATOR-RELATED"/>
    <property type="match status" value="1"/>
</dbReference>
<dbReference type="GO" id="GO:0000160">
    <property type="term" value="P:phosphorelay signal transduction system"/>
    <property type="evidence" value="ECO:0007669"/>
    <property type="project" value="InterPro"/>
</dbReference>
<evidence type="ECO:0000256" key="2">
    <source>
        <dbReference type="PROSITE-ProRule" id="PRU00169"/>
    </source>
</evidence>
<dbReference type="Proteomes" id="UP000035068">
    <property type="component" value="Unassembled WGS sequence"/>
</dbReference>
<feature type="modified residue" description="4-aspartylphosphate" evidence="2">
    <location>
        <position position="53"/>
    </location>
</feature>
<gene>
    <name evidence="4" type="ORF">GFER_11455</name>
</gene>
<name>A0A0C2HGZ4_9BACT</name>
<dbReference type="CDD" id="cd17569">
    <property type="entry name" value="REC_HupR-like"/>
    <property type="match status" value="1"/>
</dbReference>
<dbReference type="AlphaFoldDB" id="A0A0C2HGZ4"/>
<reference evidence="4 5" key="1">
    <citation type="submission" date="2014-12" db="EMBL/GenBank/DDBJ databases">
        <title>Genomes of Geoalkalibacter ferrihydriticus and Geoalkalibacter subterraneus, two haloalkaliphilic metal-reducing members of the Geobacteraceae.</title>
        <authorList>
            <person name="Badalamenti J.P."/>
            <person name="Torres C.I."/>
            <person name="Krajmalnik-Brown R."/>
            <person name="Bond D.R."/>
        </authorList>
    </citation>
    <scope>NUCLEOTIDE SEQUENCE [LARGE SCALE GENOMIC DNA]</scope>
    <source>
        <strain evidence="4 5">DSM 17813</strain>
    </source>
</reference>
<dbReference type="InterPro" id="IPR011006">
    <property type="entry name" value="CheY-like_superfamily"/>
</dbReference>
<dbReference type="Pfam" id="PF00072">
    <property type="entry name" value="Response_reg"/>
    <property type="match status" value="1"/>
</dbReference>
<dbReference type="PROSITE" id="PS50110">
    <property type="entry name" value="RESPONSE_REGULATORY"/>
    <property type="match status" value="1"/>
</dbReference>
<dbReference type="InterPro" id="IPR050595">
    <property type="entry name" value="Bact_response_regulator"/>
</dbReference>
<evidence type="ECO:0000259" key="3">
    <source>
        <dbReference type="PROSITE" id="PS50110"/>
    </source>
</evidence>
<evidence type="ECO:0000313" key="5">
    <source>
        <dbReference type="Proteomes" id="UP000035068"/>
    </source>
</evidence>